<dbReference type="EMBL" id="JACGXL010000009">
    <property type="protein sequence ID" value="MBA8889960.1"/>
    <property type="molecule type" value="Genomic_DNA"/>
</dbReference>
<comment type="caution">
    <text evidence="1">The sequence shown here is derived from an EMBL/GenBank/DDBJ whole genome shotgun (WGS) entry which is preliminary data.</text>
</comment>
<organism evidence="1 2">
    <name type="scientific">Dokdonella fugitiva</name>
    <dbReference type="NCBI Taxonomy" id="328517"/>
    <lineage>
        <taxon>Bacteria</taxon>
        <taxon>Pseudomonadati</taxon>
        <taxon>Pseudomonadota</taxon>
        <taxon>Gammaproteobacteria</taxon>
        <taxon>Lysobacterales</taxon>
        <taxon>Rhodanobacteraceae</taxon>
        <taxon>Dokdonella</taxon>
    </lineage>
</organism>
<evidence type="ECO:0000313" key="1">
    <source>
        <dbReference type="EMBL" id="MBA8889960.1"/>
    </source>
</evidence>
<protein>
    <submittedName>
        <fullName evidence="1">Uncharacterized protein</fullName>
    </submittedName>
</protein>
<evidence type="ECO:0000313" key="2">
    <source>
        <dbReference type="Proteomes" id="UP000550401"/>
    </source>
</evidence>
<keyword evidence="2" id="KW-1185">Reference proteome</keyword>
<sequence>MPGFLLTVASPCTCTHLTGKATTSAPNPRVIVMAQASVLITAPYLIAGCLNPVVSGGQCTAAKFLAGATRVLSMGQPLALAMTPSPSLGTPTPAPMVTPPSQTRVFAM</sequence>
<accession>A0A839FA45</accession>
<reference evidence="1 2" key="1">
    <citation type="submission" date="2020-07" db="EMBL/GenBank/DDBJ databases">
        <title>Genomic Encyclopedia of Type Strains, Phase IV (KMG-V): Genome sequencing to study the core and pangenomes of soil and plant-associated prokaryotes.</title>
        <authorList>
            <person name="Whitman W."/>
        </authorList>
    </citation>
    <scope>NUCLEOTIDE SEQUENCE [LARGE SCALE GENOMIC DNA]</scope>
    <source>
        <strain evidence="1 2">RH2WT43</strain>
    </source>
</reference>
<dbReference type="AlphaFoldDB" id="A0A839FA45"/>
<gene>
    <name evidence="1" type="ORF">FHW12_004207</name>
</gene>
<dbReference type="Proteomes" id="UP000550401">
    <property type="component" value="Unassembled WGS sequence"/>
</dbReference>
<dbReference type="RefSeq" id="WP_182532994.1">
    <property type="nucleotide sequence ID" value="NZ_JACGXL010000009.1"/>
</dbReference>
<proteinExistence type="predicted"/>
<name>A0A839FA45_9GAMM</name>